<organism evidence="1 2">
    <name type="scientific">Algoriphagus aquaeductus</name>
    <dbReference type="NCBI Taxonomy" id="475299"/>
    <lineage>
        <taxon>Bacteria</taxon>
        <taxon>Pseudomonadati</taxon>
        <taxon>Bacteroidota</taxon>
        <taxon>Cytophagia</taxon>
        <taxon>Cytophagales</taxon>
        <taxon>Cyclobacteriaceae</taxon>
        <taxon>Algoriphagus</taxon>
    </lineage>
</organism>
<sequence>MYLILQMDVLWGGFFLFIDSFKFNKIPQPQSRDLSACP</sequence>
<dbReference type="Proteomes" id="UP000248917">
    <property type="component" value="Unassembled WGS sequence"/>
</dbReference>
<reference evidence="1 2" key="1">
    <citation type="submission" date="2018-06" db="EMBL/GenBank/DDBJ databases">
        <title>Genomic Encyclopedia of Archaeal and Bacterial Type Strains, Phase II (KMG-II): from individual species to whole genera.</title>
        <authorList>
            <person name="Goeker M."/>
        </authorList>
    </citation>
    <scope>NUCLEOTIDE SEQUENCE [LARGE SCALE GENOMIC DNA]</scope>
    <source>
        <strain evidence="1 2">T4</strain>
    </source>
</reference>
<evidence type="ECO:0000313" key="2">
    <source>
        <dbReference type="Proteomes" id="UP000248917"/>
    </source>
</evidence>
<name>A0A326RXT7_9BACT</name>
<keyword evidence="2" id="KW-1185">Reference proteome</keyword>
<protein>
    <submittedName>
        <fullName evidence="1">Uncharacterized protein</fullName>
    </submittedName>
</protein>
<dbReference type="AlphaFoldDB" id="A0A326RXT7"/>
<dbReference type="EMBL" id="QKTX01000007">
    <property type="protein sequence ID" value="PZV83142.1"/>
    <property type="molecule type" value="Genomic_DNA"/>
</dbReference>
<proteinExistence type="predicted"/>
<evidence type="ECO:0000313" key="1">
    <source>
        <dbReference type="EMBL" id="PZV83142.1"/>
    </source>
</evidence>
<gene>
    <name evidence="1" type="ORF">CLV31_10794</name>
</gene>
<comment type="caution">
    <text evidence="1">The sequence shown here is derived from an EMBL/GenBank/DDBJ whole genome shotgun (WGS) entry which is preliminary data.</text>
</comment>
<accession>A0A326RXT7</accession>